<dbReference type="Proteomes" id="UP000294901">
    <property type="component" value="Unassembled WGS sequence"/>
</dbReference>
<proteinExistence type="inferred from homology"/>
<gene>
    <name evidence="3" type="ORF">C8E87_1173</name>
</gene>
<dbReference type="InterPro" id="IPR005545">
    <property type="entry name" value="YCII"/>
</dbReference>
<evidence type="ECO:0000313" key="3">
    <source>
        <dbReference type="EMBL" id="TDO37542.1"/>
    </source>
</evidence>
<evidence type="ECO:0000259" key="2">
    <source>
        <dbReference type="Pfam" id="PF03795"/>
    </source>
</evidence>
<evidence type="ECO:0000313" key="4">
    <source>
        <dbReference type="Proteomes" id="UP000294901"/>
    </source>
</evidence>
<dbReference type="SUPFAM" id="SSF54909">
    <property type="entry name" value="Dimeric alpha+beta barrel"/>
    <property type="match status" value="1"/>
</dbReference>
<sequence length="139" mass="15564">MAKYMLIMRSTDEALAKMVETPFEEMLETVGRFNEELIKAGVLVAAEGLDDAANGVVVDHSGETPVVTDGPYGETKELFGGFYLIDVASKEEAVEWAKRIPAFPGSKTEIRRVPGIDEFPQDNEWIKKERVWREQTGQL</sequence>
<dbReference type="Gene3D" id="3.30.70.1060">
    <property type="entry name" value="Dimeric alpha+beta barrel"/>
    <property type="match status" value="1"/>
</dbReference>
<dbReference type="OrthoDB" id="668782at2"/>
<dbReference type="Pfam" id="PF03795">
    <property type="entry name" value="YCII"/>
    <property type="match status" value="1"/>
</dbReference>
<keyword evidence="4" id="KW-1185">Reference proteome</keyword>
<organism evidence="3 4">
    <name type="scientific">Paractinoplanes brasiliensis</name>
    <dbReference type="NCBI Taxonomy" id="52695"/>
    <lineage>
        <taxon>Bacteria</taxon>
        <taxon>Bacillati</taxon>
        <taxon>Actinomycetota</taxon>
        <taxon>Actinomycetes</taxon>
        <taxon>Micromonosporales</taxon>
        <taxon>Micromonosporaceae</taxon>
        <taxon>Paractinoplanes</taxon>
    </lineage>
</organism>
<dbReference type="PANTHER" id="PTHR35174">
    <property type="entry name" value="BLL7171 PROTEIN-RELATED"/>
    <property type="match status" value="1"/>
</dbReference>
<dbReference type="RefSeq" id="WP_133872146.1">
    <property type="nucleotide sequence ID" value="NZ_BOMD01000094.1"/>
</dbReference>
<dbReference type="InterPro" id="IPR011008">
    <property type="entry name" value="Dimeric_a/b-barrel"/>
</dbReference>
<accession>A0A4R6JP47</accession>
<dbReference type="EMBL" id="SNWR01000001">
    <property type="protein sequence ID" value="TDO37542.1"/>
    <property type="molecule type" value="Genomic_DNA"/>
</dbReference>
<reference evidence="3 4" key="1">
    <citation type="submission" date="2019-03" db="EMBL/GenBank/DDBJ databases">
        <title>Sequencing the genomes of 1000 actinobacteria strains.</title>
        <authorList>
            <person name="Klenk H.-P."/>
        </authorList>
    </citation>
    <scope>NUCLEOTIDE SEQUENCE [LARGE SCALE GENOMIC DNA]</scope>
    <source>
        <strain evidence="3 4">DSM 43805</strain>
    </source>
</reference>
<comment type="caution">
    <text evidence="3">The sequence shown here is derived from an EMBL/GenBank/DDBJ whole genome shotgun (WGS) entry which is preliminary data.</text>
</comment>
<evidence type="ECO:0000256" key="1">
    <source>
        <dbReference type="ARBA" id="ARBA00007689"/>
    </source>
</evidence>
<comment type="similarity">
    <text evidence="1">Belongs to the YciI family.</text>
</comment>
<name>A0A4R6JP47_9ACTN</name>
<protein>
    <recommendedName>
        <fullName evidence="2">YCII-related domain-containing protein</fullName>
    </recommendedName>
</protein>
<dbReference type="PANTHER" id="PTHR35174:SF4">
    <property type="entry name" value="BLL7163 PROTEIN"/>
    <property type="match status" value="1"/>
</dbReference>
<dbReference type="AlphaFoldDB" id="A0A4R6JP47"/>
<feature type="domain" description="YCII-related" evidence="2">
    <location>
        <begin position="3"/>
        <end position="111"/>
    </location>
</feature>